<dbReference type="Gene3D" id="3.40.50.300">
    <property type="entry name" value="P-loop containing nucleotide triphosphate hydrolases"/>
    <property type="match status" value="1"/>
</dbReference>
<evidence type="ECO:0000313" key="3">
    <source>
        <dbReference type="Proteomes" id="UP000258102"/>
    </source>
</evidence>
<dbReference type="GO" id="GO:0034040">
    <property type="term" value="F:ATPase-coupled lipid transmembrane transporter activity"/>
    <property type="evidence" value="ECO:0007669"/>
    <property type="project" value="TreeGrafter"/>
</dbReference>
<dbReference type="SUPFAM" id="SSF53639">
    <property type="entry name" value="AraD/HMP-PK domain-like"/>
    <property type="match status" value="1"/>
</dbReference>
<gene>
    <name evidence="2" type="ORF">D0511_18395</name>
</gene>
<proteinExistence type="predicted"/>
<evidence type="ECO:0000313" key="2">
    <source>
        <dbReference type="EMBL" id="AXR03844.1"/>
    </source>
</evidence>
<dbReference type="EMBL" id="CP031761">
    <property type="protein sequence ID" value="AXR03844.1"/>
    <property type="molecule type" value="Genomic_DNA"/>
</dbReference>
<accession>A0AAD0W522</accession>
<feature type="region of interest" description="Disordered" evidence="1">
    <location>
        <begin position="107"/>
        <end position="130"/>
    </location>
</feature>
<protein>
    <submittedName>
        <fullName evidence="2">Colicin V production protein</fullName>
    </submittedName>
</protein>
<dbReference type="InterPro" id="IPR039421">
    <property type="entry name" value="Type_1_exporter"/>
</dbReference>
<dbReference type="InterPro" id="IPR027417">
    <property type="entry name" value="P-loop_NTPase"/>
</dbReference>
<feature type="compositionally biased region" description="Basic and acidic residues" evidence="1">
    <location>
        <begin position="107"/>
        <end position="123"/>
    </location>
</feature>
<dbReference type="PANTHER" id="PTHR24221">
    <property type="entry name" value="ATP-BINDING CASSETTE SUB-FAMILY B"/>
    <property type="match status" value="1"/>
</dbReference>
<evidence type="ECO:0000256" key="1">
    <source>
        <dbReference type="SAM" id="MobiDB-lite"/>
    </source>
</evidence>
<dbReference type="AlphaFoldDB" id="A0AAD0W522"/>
<dbReference type="SUPFAM" id="SSF52540">
    <property type="entry name" value="P-loop containing nucleoside triphosphate hydrolases"/>
    <property type="match status" value="1"/>
</dbReference>
<dbReference type="PANTHER" id="PTHR24221:SF606">
    <property type="entry name" value="COLICIN V SECRETION-PROCESSING ATP-BINDING PROTEIN"/>
    <property type="match status" value="1"/>
</dbReference>
<organism evidence="2 3">
    <name type="scientific">Pseudoalteromonas piscicida</name>
    <dbReference type="NCBI Taxonomy" id="43662"/>
    <lineage>
        <taxon>Bacteria</taxon>
        <taxon>Pseudomonadati</taxon>
        <taxon>Pseudomonadota</taxon>
        <taxon>Gammaproteobacteria</taxon>
        <taxon>Alteromonadales</taxon>
        <taxon>Pseudoalteromonadaceae</taxon>
        <taxon>Pseudoalteromonas</taxon>
    </lineage>
</organism>
<dbReference type="Proteomes" id="UP000258102">
    <property type="component" value="Chromosome 1"/>
</dbReference>
<name>A0AAD0W522_PSEO7</name>
<dbReference type="InterPro" id="IPR036409">
    <property type="entry name" value="Aldolase_II/adducin_N_sf"/>
</dbReference>
<reference evidence="2 3" key="1">
    <citation type="submission" date="2018-08" db="EMBL/GenBank/DDBJ databases">
        <title>Whole Genome Sequences of Two Pseudoalteromonas piscicida Strains, DE1-A and DE2-A, which Exhibit Strong Antibacterial Activity against Vibrio vulnificus.</title>
        <authorList>
            <person name="Richards G.P."/>
            <person name="Needleman D.S."/>
            <person name="Watson M.A."/>
            <person name="Polson S.W."/>
        </authorList>
    </citation>
    <scope>NUCLEOTIDE SEQUENCE [LARGE SCALE GENOMIC DNA]</scope>
    <source>
        <strain evidence="2 3">DE2-A</strain>
    </source>
</reference>
<sequence>MKVVSDNALVMNSTEKVASFKHDTSVEGIRADRKAKLAGAFRLFGKYGFDEGVAGHITVRDPKILFMDEATSHLDTGLEEDINDAVSRLKITRIIIAHRKETIASADREIKLKKPVHHEREEQTSTSGSE</sequence>
<dbReference type="KEGG" id="ppis:B1L02_18315"/>